<keyword evidence="9" id="KW-1185">Reference proteome</keyword>
<keyword evidence="7" id="KW-1133">Transmembrane helix</keyword>
<keyword evidence="3" id="KW-0997">Cell inner membrane</keyword>
<dbReference type="PIRSF" id="PIRSF026649">
    <property type="entry name" value="MsbB"/>
    <property type="match status" value="1"/>
</dbReference>
<keyword evidence="7" id="KW-0812">Transmembrane</keyword>
<evidence type="ECO:0000256" key="5">
    <source>
        <dbReference type="ARBA" id="ARBA00023136"/>
    </source>
</evidence>
<feature type="transmembrane region" description="Helical" evidence="7">
    <location>
        <begin position="16"/>
        <end position="34"/>
    </location>
</feature>
<evidence type="ECO:0000256" key="6">
    <source>
        <dbReference type="ARBA" id="ARBA00023315"/>
    </source>
</evidence>
<keyword evidence="5 7" id="KW-0472">Membrane</keyword>
<evidence type="ECO:0000256" key="2">
    <source>
        <dbReference type="ARBA" id="ARBA00022475"/>
    </source>
</evidence>
<keyword evidence="6 8" id="KW-0012">Acyltransferase</keyword>
<dbReference type="PANTHER" id="PTHR30606:SF10">
    <property type="entry name" value="PHOSPHATIDYLINOSITOL MANNOSIDE ACYLTRANSFERASE"/>
    <property type="match status" value="1"/>
</dbReference>
<organism evidence="8 9">
    <name type="scientific">Thiomicrorhabdus immobilis</name>
    <dbReference type="NCBI Taxonomy" id="2791037"/>
    <lineage>
        <taxon>Bacteria</taxon>
        <taxon>Pseudomonadati</taxon>
        <taxon>Pseudomonadota</taxon>
        <taxon>Gammaproteobacteria</taxon>
        <taxon>Thiotrichales</taxon>
        <taxon>Piscirickettsiaceae</taxon>
        <taxon>Thiomicrorhabdus</taxon>
    </lineage>
</organism>
<evidence type="ECO:0000256" key="4">
    <source>
        <dbReference type="ARBA" id="ARBA00022679"/>
    </source>
</evidence>
<dbReference type="InterPro" id="IPR004960">
    <property type="entry name" value="LipA_acyltrans"/>
</dbReference>
<gene>
    <name evidence="8" type="primary">htrB_1</name>
    <name evidence="8" type="ORF">THMIRHAM_02270</name>
</gene>
<dbReference type="Pfam" id="PF03279">
    <property type="entry name" value="Lip_A_acyltrans"/>
    <property type="match status" value="1"/>
</dbReference>
<protein>
    <submittedName>
        <fullName evidence="8">Lipid A biosynthesis lauroyl acyltransferase</fullName>
    </submittedName>
</protein>
<comment type="subcellular location">
    <subcellularLocation>
        <location evidence="1">Cell inner membrane</location>
    </subcellularLocation>
</comment>
<dbReference type="RefSeq" id="WP_237262142.1">
    <property type="nucleotide sequence ID" value="NZ_AP024202.1"/>
</dbReference>
<dbReference type="CDD" id="cd07984">
    <property type="entry name" value="LPLAT_LABLAT-like"/>
    <property type="match status" value="1"/>
</dbReference>
<dbReference type="Proteomes" id="UP001054820">
    <property type="component" value="Chromosome"/>
</dbReference>
<evidence type="ECO:0000256" key="1">
    <source>
        <dbReference type="ARBA" id="ARBA00004533"/>
    </source>
</evidence>
<dbReference type="PANTHER" id="PTHR30606">
    <property type="entry name" value="LIPID A BIOSYNTHESIS LAUROYL ACYLTRANSFERASE"/>
    <property type="match status" value="1"/>
</dbReference>
<sequence>MAKNPKKTTKKINDQAWLGGLLKALIIFFSWLPLRLNQILGTGLGYLLYWIPNSNRRVAKINLAQVYPQLTEQQRQQLLKANLIETAKATTELGLVWCWDSPSLVGLVKQIKGQELLDKAVAEGKGIIFLAPHIGSWELIGTYMSMLYPCTFLYRPPNVPSIEKFMVDSRGRFGAKLAPTDARGVRLLMKALKNNEVTAILPDQDPGEAGGVYAPFYGRPARTMTLVSKLLQKTEAAPLFVVMQRLPKAQGYVLHILPADEKLASENPEEATQALNIGVEACIAVAPEQYLWSYKRYRKPPTGIQDIYKK</sequence>
<name>A0ABN6CX63_9GAMM</name>
<evidence type="ECO:0000313" key="8">
    <source>
        <dbReference type="EMBL" id="BCN92442.1"/>
    </source>
</evidence>
<dbReference type="EMBL" id="AP024202">
    <property type="protein sequence ID" value="BCN92442.1"/>
    <property type="molecule type" value="Genomic_DNA"/>
</dbReference>
<evidence type="ECO:0000313" key="9">
    <source>
        <dbReference type="Proteomes" id="UP001054820"/>
    </source>
</evidence>
<dbReference type="GO" id="GO:0016746">
    <property type="term" value="F:acyltransferase activity"/>
    <property type="evidence" value="ECO:0007669"/>
    <property type="project" value="UniProtKB-KW"/>
</dbReference>
<evidence type="ECO:0000256" key="7">
    <source>
        <dbReference type="SAM" id="Phobius"/>
    </source>
</evidence>
<keyword evidence="4" id="KW-0808">Transferase</keyword>
<reference evidence="8" key="1">
    <citation type="journal article" date="2022" name="Arch. Microbiol.">
        <title>Thiomicrorhabdus immobilis sp. nov., a mesophilic sulfur-oxidizing bacterium isolated from sediment of a brackish lake in northern Japan.</title>
        <authorList>
            <person name="Kojima H."/>
            <person name="Mochizuki J."/>
            <person name="Kanda M."/>
            <person name="Watanabe T."/>
            <person name="Fukui M."/>
        </authorList>
    </citation>
    <scope>NUCLEOTIDE SEQUENCE</scope>
    <source>
        <strain evidence="8">Am19</strain>
    </source>
</reference>
<evidence type="ECO:0000256" key="3">
    <source>
        <dbReference type="ARBA" id="ARBA00022519"/>
    </source>
</evidence>
<proteinExistence type="predicted"/>
<keyword evidence="2" id="KW-1003">Cell membrane</keyword>
<accession>A0ABN6CX63</accession>